<dbReference type="SUPFAM" id="SSF51735">
    <property type="entry name" value="NAD(P)-binding Rossmann-fold domains"/>
    <property type="match status" value="1"/>
</dbReference>
<evidence type="ECO:0000256" key="1">
    <source>
        <dbReference type="ARBA" id="ARBA00006484"/>
    </source>
</evidence>
<dbReference type="PANTHER" id="PTHR43669">
    <property type="entry name" value="5-KETO-D-GLUCONATE 5-REDUCTASE"/>
    <property type="match status" value="1"/>
</dbReference>
<comment type="caution">
    <text evidence="4">The sequence shown here is derived from an EMBL/GenBank/DDBJ whole genome shotgun (WGS) entry which is preliminary data.</text>
</comment>
<dbReference type="PROSITE" id="PS00061">
    <property type="entry name" value="ADH_SHORT"/>
    <property type="match status" value="1"/>
</dbReference>
<gene>
    <name evidence="4" type="ORF">AU210_002014</name>
</gene>
<dbReference type="InterPro" id="IPR036291">
    <property type="entry name" value="NAD(P)-bd_dom_sf"/>
</dbReference>
<reference evidence="4 5" key="1">
    <citation type="journal article" date="2016" name="Environ. Microbiol.">
        <title>Effector profiles distinguish formae speciales of Fusarium oxysporum.</title>
        <authorList>
            <person name="van Dam P."/>
            <person name="Fokkens L."/>
            <person name="Schmidt S.M."/>
            <person name="Linmans J.H."/>
            <person name="Kistler H.C."/>
            <person name="Ma L.J."/>
            <person name="Rep M."/>
        </authorList>
    </citation>
    <scope>NUCLEOTIDE SEQUENCE [LARGE SCALE GENOMIC DNA]</scope>
    <source>
        <strain evidence="4 5">Forc016</strain>
    </source>
</reference>
<dbReference type="Gene3D" id="3.40.50.720">
    <property type="entry name" value="NAD(P)-binding Rossmann-like Domain"/>
    <property type="match status" value="1"/>
</dbReference>
<evidence type="ECO:0000256" key="3">
    <source>
        <dbReference type="ARBA" id="ARBA00023002"/>
    </source>
</evidence>
<accession>A0A2H3I924</accession>
<proteinExistence type="inferred from homology"/>
<dbReference type="STRING" id="327505.A0A2H3I924"/>
<name>A0A2H3I924_FUSOX</name>
<comment type="similarity">
    <text evidence="1">Belongs to the short-chain dehydrogenases/reductases (SDR) family.</text>
</comment>
<dbReference type="Pfam" id="PF00106">
    <property type="entry name" value="adh_short"/>
    <property type="match status" value="1"/>
</dbReference>
<dbReference type="PANTHER" id="PTHR43669:SF11">
    <property type="entry name" value="SHORT-CHAIN DEHYDROGENASE_OXIDOREDUCTASE"/>
    <property type="match status" value="1"/>
</dbReference>
<sequence>MPFLYKTALVTGATSGIGRALTERLVNHGVFVIAAGRRKDRLDELVKKHGKGKVAAEAVDVSNLAALSSWAEKLITTYPALDAVFLNAGVQHIFDVTSPTASSSDSLSRLTDEVTLNYLSPLHTTLLLLPHLRSLAAKGTPTAVILTSSGLALVPMHLYPNYCASKAAIHSLAWQIRTQLALEAEKTKETNPEATSVRIIDIIPPAVQTELGNTSGAAPFGVPLDQYIEELWSDLEKGVDYEILAGHRDEFRHIEDERKKVYAQIVEYTKHMSVDH</sequence>
<reference evidence="4 5" key="2">
    <citation type="journal article" date="2017" name="Sci. Rep.">
        <title>A mobile pathogenicity chromosome in Fusarium oxysporum for infection of multiple cucurbit species.</title>
        <authorList>
            <person name="van Dam P."/>
            <person name="Fokkens L."/>
            <person name="Ayukawa Y."/>
            <person name="van der Gragt M."/>
            <person name="Ter Horst A."/>
            <person name="Brankovics B."/>
            <person name="Houterman P.M."/>
            <person name="Arie T."/>
            <person name="Rep M."/>
        </authorList>
    </citation>
    <scope>NUCLEOTIDE SEQUENCE [LARGE SCALE GENOMIC DNA]</scope>
    <source>
        <strain evidence="4 5">Forc016</strain>
    </source>
</reference>
<evidence type="ECO:0000313" key="5">
    <source>
        <dbReference type="Proteomes" id="UP000219602"/>
    </source>
</evidence>
<organism evidence="4 5">
    <name type="scientific">Fusarium oxysporum f. sp. radicis-cucumerinum</name>
    <dbReference type="NCBI Taxonomy" id="327505"/>
    <lineage>
        <taxon>Eukaryota</taxon>
        <taxon>Fungi</taxon>
        <taxon>Dikarya</taxon>
        <taxon>Ascomycota</taxon>
        <taxon>Pezizomycotina</taxon>
        <taxon>Sordariomycetes</taxon>
        <taxon>Hypocreomycetidae</taxon>
        <taxon>Hypocreales</taxon>
        <taxon>Nectriaceae</taxon>
        <taxon>Fusarium</taxon>
        <taxon>Fusarium oxysporum species complex</taxon>
    </lineage>
</organism>
<dbReference type="InterPro" id="IPR002347">
    <property type="entry name" value="SDR_fam"/>
</dbReference>
<keyword evidence="3" id="KW-0560">Oxidoreductase</keyword>
<protein>
    <recommendedName>
        <fullName evidence="6">Oxidoreductase DltE</fullName>
    </recommendedName>
</protein>
<dbReference type="AlphaFoldDB" id="A0A2H3I924"/>
<dbReference type="InterPro" id="IPR020904">
    <property type="entry name" value="Sc_DH/Rdtase_CS"/>
</dbReference>
<evidence type="ECO:0000313" key="4">
    <source>
        <dbReference type="EMBL" id="PCD46613.1"/>
    </source>
</evidence>
<evidence type="ECO:0008006" key="6">
    <source>
        <dbReference type="Google" id="ProtNLM"/>
    </source>
</evidence>
<dbReference type="PRINTS" id="PR00081">
    <property type="entry name" value="GDHRDH"/>
</dbReference>
<dbReference type="Proteomes" id="UP000219602">
    <property type="component" value="Chromosome 1"/>
</dbReference>
<evidence type="ECO:0000256" key="2">
    <source>
        <dbReference type="ARBA" id="ARBA00022857"/>
    </source>
</evidence>
<dbReference type="GO" id="GO:0016491">
    <property type="term" value="F:oxidoreductase activity"/>
    <property type="evidence" value="ECO:0007669"/>
    <property type="project" value="UniProtKB-KW"/>
</dbReference>
<dbReference type="EMBL" id="MABQ02000001">
    <property type="protein sequence ID" value="PCD46613.1"/>
    <property type="molecule type" value="Genomic_DNA"/>
</dbReference>
<keyword evidence="2" id="KW-0521">NADP</keyword>